<name>A0ABT3KKR1_9GAMM</name>
<dbReference type="RefSeq" id="WP_265220347.1">
    <property type="nucleotide sequence ID" value="NZ_JAPEUL010000011.1"/>
</dbReference>
<dbReference type="Proteomes" id="UP001431181">
    <property type="component" value="Unassembled WGS sequence"/>
</dbReference>
<dbReference type="Gene3D" id="3.40.50.12780">
    <property type="entry name" value="N-terminal domain of ligase-like"/>
    <property type="match status" value="1"/>
</dbReference>
<accession>A0ABT3KKR1</accession>
<keyword evidence="2" id="KW-1185">Reference proteome</keyword>
<evidence type="ECO:0008006" key="3">
    <source>
        <dbReference type="Google" id="ProtNLM"/>
    </source>
</evidence>
<reference evidence="1" key="1">
    <citation type="submission" date="2022-11" db="EMBL/GenBank/DDBJ databases">
        <title>Marinomonas sp. nov., isolated from marine algae.</title>
        <authorList>
            <person name="Choi D.G."/>
            <person name="Kim J.M."/>
            <person name="Lee J.K."/>
            <person name="Baek J.H."/>
            <person name="Jeon C.O."/>
        </authorList>
    </citation>
    <scope>NUCLEOTIDE SEQUENCE</scope>
    <source>
        <strain evidence="1">KJ51-3</strain>
    </source>
</reference>
<dbReference type="InterPro" id="IPR042099">
    <property type="entry name" value="ANL_N_sf"/>
</dbReference>
<dbReference type="InterPro" id="IPR053158">
    <property type="entry name" value="CapK_Type1_Caps_Biosynth"/>
</dbReference>
<dbReference type="PANTHER" id="PTHR36932:SF1">
    <property type="entry name" value="CAPSULAR POLYSACCHARIDE BIOSYNTHESIS PROTEIN"/>
    <property type="match status" value="1"/>
</dbReference>
<protein>
    <recommendedName>
        <fullName evidence="3">Phenylacetate-CoA ligase</fullName>
    </recommendedName>
</protein>
<gene>
    <name evidence="1" type="ORF">ONZ52_19615</name>
</gene>
<evidence type="ECO:0000313" key="1">
    <source>
        <dbReference type="EMBL" id="MCW4631009.1"/>
    </source>
</evidence>
<dbReference type="SUPFAM" id="SSF56801">
    <property type="entry name" value="Acetyl-CoA synthetase-like"/>
    <property type="match status" value="1"/>
</dbReference>
<organism evidence="1 2">
    <name type="scientific">Marinomonas rhodophyticola</name>
    <dbReference type="NCBI Taxonomy" id="2992803"/>
    <lineage>
        <taxon>Bacteria</taxon>
        <taxon>Pseudomonadati</taxon>
        <taxon>Pseudomonadota</taxon>
        <taxon>Gammaproteobacteria</taxon>
        <taxon>Oceanospirillales</taxon>
        <taxon>Oceanospirillaceae</taxon>
        <taxon>Marinomonas</taxon>
    </lineage>
</organism>
<sequence length="441" mass="50565">MRVDLSKIKKIYKTLPPELFKPLCYLPFSIFCGPSYRKTMYLQNEFSKLTPEIKKVYADNLLVENLNEAIKYVPFYKDFAKTKSISIIESAEQLYDFPIICKDMLSSDLSWFIDNRYKKNSYKVSTGGTTGKQTEFLMSNSLYGIEWAFVNYYLNREGIDVNSKRLCLRGVEGIPVNDLLAYNYLYKELLISPFKLTAKAFSDNYKKILNYNASWIHGYPSSVAELARIVLDLGVCLDSIKHILLVSESATSSQLEIINKAFRAKVVTFYGMSERVVFAPYNSGNYEPNPLYGYTEVLNYEIVGTGFWNKATRLVRYKTGDTLDINESSNLIKFSQLSGRWGKDYLIGKDGQKITMTSLNIHSDVLNRVRKYQFFQSEVGCCTLRLQVEGSFNKEVDPYLICLAFQNKVGSSLDISYQLVDDIPLTIRGKHRFIVNDLLMG</sequence>
<comment type="caution">
    <text evidence="1">The sequence shown here is derived from an EMBL/GenBank/DDBJ whole genome shotgun (WGS) entry which is preliminary data.</text>
</comment>
<evidence type="ECO:0000313" key="2">
    <source>
        <dbReference type="Proteomes" id="UP001431181"/>
    </source>
</evidence>
<proteinExistence type="predicted"/>
<dbReference type="PANTHER" id="PTHR36932">
    <property type="entry name" value="CAPSULAR POLYSACCHARIDE BIOSYNTHESIS PROTEIN"/>
    <property type="match status" value="1"/>
</dbReference>
<dbReference type="EMBL" id="JAPEUL010000011">
    <property type="protein sequence ID" value="MCW4631009.1"/>
    <property type="molecule type" value="Genomic_DNA"/>
</dbReference>